<dbReference type="Pfam" id="PF12146">
    <property type="entry name" value="Hydrolase_4"/>
    <property type="match status" value="1"/>
</dbReference>
<gene>
    <name evidence="2" type="primary">est_5</name>
    <name evidence="2" type="ORF">SDC9_146929</name>
</gene>
<dbReference type="Gene3D" id="3.40.50.1820">
    <property type="entry name" value="alpha/beta hydrolase"/>
    <property type="match status" value="1"/>
</dbReference>
<dbReference type="AlphaFoldDB" id="A0A645EE93"/>
<proteinExistence type="predicted"/>
<dbReference type="InterPro" id="IPR022742">
    <property type="entry name" value="Hydrolase_4"/>
</dbReference>
<keyword evidence="2" id="KW-0378">Hydrolase</keyword>
<dbReference type="GO" id="GO:0106435">
    <property type="term" value="F:carboxylesterase activity"/>
    <property type="evidence" value="ECO:0007669"/>
    <property type="project" value="UniProtKB-EC"/>
</dbReference>
<comment type="caution">
    <text evidence="2">The sequence shown here is derived from an EMBL/GenBank/DDBJ whole genome shotgun (WGS) entry which is preliminary data.</text>
</comment>
<dbReference type="InterPro" id="IPR029058">
    <property type="entry name" value="AB_hydrolase_fold"/>
</dbReference>
<protein>
    <submittedName>
        <fullName evidence="2">Carboxylesterase</fullName>
        <ecNumber evidence="2">3.1.1.1</ecNumber>
    </submittedName>
</protein>
<feature type="domain" description="Serine aminopeptidase S33" evidence="1">
    <location>
        <begin position="1"/>
        <end position="143"/>
    </location>
</feature>
<organism evidence="2">
    <name type="scientific">bioreactor metagenome</name>
    <dbReference type="NCBI Taxonomy" id="1076179"/>
    <lineage>
        <taxon>unclassified sequences</taxon>
        <taxon>metagenomes</taxon>
        <taxon>ecological metagenomes</taxon>
    </lineage>
</organism>
<dbReference type="EMBL" id="VSSQ01045821">
    <property type="protein sequence ID" value="MPM99735.1"/>
    <property type="molecule type" value="Genomic_DNA"/>
</dbReference>
<sequence>MGLSMGAALSLIIGARHKVDAVCSFSAPYDLPPDPRIKLLKYIYWLMPRQPKGKPDWHNKAAMNDHVDYPYFPTRSILELKYLLDAMRAELSHLTAPALFVQSYEDQTIPPESMDYLYEHVGAPIKEKLWLTNSGHVIIREPEREKVFAAAKDFISRNVKGA</sequence>
<dbReference type="SUPFAM" id="SSF53474">
    <property type="entry name" value="alpha/beta-Hydrolases"/>
    <property type="match status" value="1"/>
</dbReference>
<evidence type="ECO:0000259" key="1">
    <source>
        <dbReference type="Pfam" id="PF12146"/>
    </source>
</evidence>
<accession>A0A645EE93</accession>
<dbReference type="EC" id="3.1.1.1" evidence="2"/>
<name>A0A645EE93_9ZZZZ</name>
<reference evidence="2" key="1">
    <citation type="submission" date="2019-08" db="EMBL/GenBank/DDBJ databases">
        <authorList>
            <person name="Kucharzyk K."/>
            <person name="Murdoch R.W."/>
            <person name="Higgins S."/>
            <person name="Loffler F."/>
        </authorList>
    </citation>
    <scope>NUCLEOTIDE SEQUENCE</scope>
</reference>
<evidence type="ECO:0000313" key="2">
    <source>
        <dbReference type="EMBL" id="MPM99735.1"/>
    </source>
</evidence>